<dbReference type="EMBL" id="KI913977">
    <property type="protein sequence ID" value="ETV96184.1"/>
    <property type="molecule type" value="Genomic_DNA"/>
</dbReference>
<dbReference type="VEuPathDB" id="FungiDB:H310_10378"/>
<reference evidence="2" key="1">
    <citation type="submission" date="2013-12" db="EMBL/GenBank/DDBJ databases">
        <title>The Genome Sequence of Aphanomyces invadans NJM9701.</title>
        <authorList>
            <consortium name="The Broad Institute Genomics Platform"/>
            <person name="Russ C."/>
            <person name="Tyler B."/>
            <person name="van West P."/>
            <person name="Dieguez-Uribeondo J."/>
            <person name="Young S.K."/>
            <person name="Zeng Q."/>
            <person name="Gargeya S."/>
            <person name="Fitzgerald M."/>
            <person name="Abouelleil A."/>
            <person name="Alvarado L."/>
            <person name="Chapman S.B."/>
            <person name="Gainer-Dewar J."/>
            <person name="Goldberg J."/>
            <person name="Griggs A."/>
            <person name="Gujja S."/>
            <person name="Hansen M."/>
            <person name="Howarth C."/>
            <person name="Imamovic A."/>
            <person name="Ireland A."/>
            <person name="Larimer J."/>
            <person name="McCowan C."/>
            <person name="Murphy C."/>
            <person name="Pearson M."/>
            <person name="Poon T.W."/>
            <person name="Priest M."/>
            <person name="Roberts A."/>
            <person name="Saif S."/>
            <person name="Shea T."/>
            <person name="Sykes S."/>
            <person name="Wortman J."/>
            <person name="Nusbaum C."/>
            <person name="Birren B."/>
        </authorList>
    </citation>
    <scope>NUCLEOTIDE SEQUENCE [LARGE SCALE GENOMIC DNA]</scope>
    <source>
        <strain evidence="2">NJM9701</strain>
    </source>
</reference>
<dbReference type="RefSeq" id="XP_008874976.1">
    <property type="nucleotide sequence ID" value="XM_008876754.1"/>
</dbReference>
<dbReference type="AlphaFoldDB" id="A0A024TQA0"/>
<accession>A0A024TQA0</accession>
<protein>
    <submittedName>
        <fullName evidence="2">Uncharacterized protein</fullName>
    </submittedName>
</protein>
<evidence type="ECO:0000256" key="1">
    <source>
        <dbReference type="SAM" id="MobiDB-lite"/>
    </source>
</evidence>
<evidence type="ECO:0000313" key="2">
    <source>
        <dbReference type="EMBL" id="ETV96184.1"/>
    </source>
</evidence>
<dbReference type="GeneID" id="20087428"/>
<name>A0A024TQA0_9STRA</name>
<gene>
    <name evidence="2" type="ORF">H310_10378</name>
</gene>
<proteinExistence type="predicted"/>
<organism evidence="2">
    <name type="scientific">Aphanomyces invadans</name>
    <dbReference type="NCBI Taxonomy" id="157072"/>
    <lineage>
        <taxon>Eukaryota</taxon>
        <taxon>Sar</taxon>
        <taxon>Stramenopiles</taxon>
        <taxon>Oomycota</taxon>
        <taxon>Saprolegniomycetes</taxon>
        <taxon>Saprolegniales</taxon>
        <taxon>Verrucalvaceae</taxon>
        <taxon>Aphanomyces</taxon>
    </lineage>
</organism>
<sequence length="162" mass="18407">MNRDGSPDEDIVDAGSVTTARDRANATSSHEYNPCGARWQTLFDPRDNVVIFLRAHGFVMVMRARLVPRHLVDILNQRSDLKKSSLCAPAKRSQHAWQVLPPPNQLTPVDDVNMGDDDGYALRKRSDVLSCLKYHKTYMGPFSKWRVALFDKNKDHKAVTEE</sequence>
<feature type="region of interest" description="Disordered" evidence="1">
    <location>
        <begin position="1"/>
        <end position="31"/>
    </location>
</feature>